<dbReference type="EMBL" id="JBHRSJ010000017">
    <property type="protein sequence ID" value="MFC2972621.1"/>
    <property type="molecule type" value="Genomic_DNA"/>
</dbReference>
<keyword evidence="3" id="KW-1185">Reference proteome</keyword>
<keyword evidence="2" id="KW-0031">Aminopeptidase</keyword>
<organism evidence="2 3">
    <name type="scientific">Azotobacter bryophylli</name>
    <dbReference type="NCBI Taxonomy" id="1986537"/>
    <lineage>
        <taxon>Bacteria</taxon>
        <taxon>Pseudomonadati</taxon>
        <taxon>Pseudomonadota</taxon>
        <taxon>Gammaproteobacteria</taxon>
        <taxon>Pseudomonadales</taxon>
        <taxon>Pseudomonadaceae</taxon>
        <taxon>Azotobacter</taxon>
    </lineage>
</organism>
<proteinExistence type="predicted"/>
<dbReference type="EC" id="3.4.11.-" evidence="2"/>
<sequence>MKLFSLLVDNRSRGLVPLLLAVCLNGCSSLGYYGQLLGGQLDLLERREPIAELVTDPHGDPRLRQRLGLVLQARAFASRTLDLPDNGSYRQYADLGRPYVMWNVFATGEFSVQPRTQCFPIAGCVAYRGYYALGRARGAAALLQQQGLDTWIGGVEAYSTLGWFDDPILGGMLRHSDDELAALIFHELAHQKLYVRDDSAFNESFATFVERQGLRQWRATRGLPAPDESGERREEQFVALMLQTRERLARLYTSGLPATEMRRAKQAEFERLRGEYRRLRDGRWGGDRRYDAWVFGPLNNAKLLPFGLYHGWVAAFEEIFRSTDENWPRFYVEVQRLARLPAAERHRRLAGLQARAPKEKPPCTDAPSSSPSAS</sequence>
<keyword evidence="2" id="KW-0645">Protease</keyword>
<accession>A0ABV7AUN6</accession>
<gene>
    <name evidence="2" type="ORF">ACFOJE_10410</name>
</gene>
<evidence type="ECO:0000313" key="2">
    <source>
        <dbReference type="EMBL" id="MFC2972621.1"/>
    </source>
</evidence>
<evidence type="ECO:0000313" key="3">
    <source>
        <dbReference type="Proteomes" id="UP001595457"/>
    </source>
</evidence>
<dbReference type="PIRSF" id="PIRSF029285">
    <property type="entry name" value="Aminopept"/>
    <property type="match status" value="1"/>
</dbReference>
<dbReference type="Pfam" id="PF10023">
    <property type="entry name" value="Aminopep"/>
    <property type="match status" value="1"/>
</dbReference>
<name>A0ABV7AUN6_9GAMM</name>
<comment type="caution">
    <text evidence="2">The sequence shown here is derived from an EMBL/GenBank/DDBJ whole genome shotgun (WGS) entry which is preliminary data.</text>
</comment>
<dbReference type="RefSeq" id="WP_377814265.1">
    <property type="nucleotide sequence ID" value="NZ_JBHRSJ010000017.1"/>
</dbReference>
<protein>
    <submittedName>
        <fullName evidence="2">Aminopeptidase</fullName>
        <ecNumber evidence="2">3.4.11.-</ecNumber>
    </submittedName>
</protein>
<dbReference type="Proteomes" id="UP001595457">
    <property type="component" value="Unassembled WGS sequence"/>
</dbReference>
<dbReference type="InterPro" id="IPR014553">
    <property type="entry name" value="Aminopept"/>
</dbReference>
<evidence type="ECO:0000256" key="1">
    <source>
        <dbReference type="SAM" id="MobiDB-lite"/>
    </source>
</evidence>
<reference evidence="3" key="1">
    <citation type="journal article" date="2019" name="Int. J. Syst. Evol. Microbiol.">
        <title>The Global Catalogue of Microorganisms (GCM) 10K type strain sequencing project: providing services to taxonomists for standard genome sequencing and annotation.</title>
        <authorList>
            <consortium name="The Broad Institute Genomics Platform"/>
            <consortium name="The Broad Institute Genome Sequencing Center for Infectious Disease"/>
            <person name="Wu L."/>
            <person name="Ma J."/>
        </authorList>
    </citation>
    <scope>NUCLEOTIDE SEQUENCE [LARGE SCALE GENOMIC DNA]</scope>
    <source>
        <strain evidence="3">KCTC 62195</strain>
    </source>
</reference>
<feature type="region of interest" description="Disordered" evidence="1">
    <location>
        <begin position="351"/>
        <end position="374"/>
    </location>
</feature>
<dbReference type="GO" id="GO:0004177">
    <property type="term" value="F:aminopeptidase activity"/>
    <property type="evidence" value="ECO:0007669"/>
    <property type="project" value="UniProtKB-KW"/>
</dbReference>
<keyword evidence="2" id="KW-0378">Hydrolase</keyword>